<dbReference type="EMBL" id="UXSR01000180">
    <property type="protein sequence ID" value="VDD75430.1"/>
    <property type="molecule type" value="Genomic_DNA"/>
</dbReference>
<gene>
    <name evidence="1" type="ORF">MCOS_LOCUS1433</name>
</gene>
<dbReference type="PANTHER" id="PTHR12757">
    <property type="entry name" value="TUMOR NECROSIS FACTOR INDUCED PROTEIN"/>
    <property type="match status" value="1"/>
</dbReference>
<proteinExistence type="predicted"/>
<dbReference type="WBParaSite" id="MCU_006189-RA">
    <property type="protein sequence ID" value="MCU_006189-RA"/>
    <property type="gene ID" value="MCU_006189"/>
</dbReference>
<dbReference type="GO" id="GO:0005737">
    <property type="term" value="C:cytoplasm"/>
    <property type="evidence" value="ECO:0007669"/>
    <property type="project" value="TreeGrafter"/>
</dbReference>
<evidence type="ECO:0000313" key="3">
    <source>
        <dbReference type="WBParaSite" id="MCU_006189-RA"/>
    </source>
</evidence>
<dbReference type="OrthoDB" id="10055976at2759"/>
<reference evidence="1 2" key="1">
    <citation type="submission" date="2018-10" db="EMBL/GenBank/DDBJ databases">
        <authorList>
            <consortium name="Pathogen Informatics"/>
        </authorList>
    </citation>
    <scope>NUCLEOTIDE SEQUENCE [LARGE SCALE GENOMIC DNA]</scope>
</reference>
<name>A0A0R3U473_MESCO</name>
<dbReference type="InterPro" id="IPR008477">
    <property type="entry name" value="TNFAIP8-like"/>
</dbReference>
<accession>A0A0R3U473</accession>
<evidence type="ECO:0000313" key="1">
    <source>
        <dbReference type="EMBL" id="VDD75430.1"/>
    </source>
</evidence>
<protein>
    <submittedName>
        <fullName evidence="3">Tumor necrosis factor alpha-induced protein 8-like protein</fullName>
    </submittedName>
</protein>
<dbReference type="AlphaFoldDB" id="A0A0R3U473"/>
<dbReference type="GO" id="GO:0042981">
    <property type="term" value="P:regulation of apoptotic process"/>
    <property type="evidence" value="ECO:0007669"/>
    <property type="project" value="InterPro"/>
</dbReference>
<dbReference type="Gene3D" id="1.20.1440.160">
    <property type="entry name" value="Tumor necrosis factor alpha-induced protein 8-like"/>
    <property type="match status" value="1"/>
</dbReference>
<dbReference type="PANTHER" id="PTHR12757:SF1">
    <property type="entry name" value="PROTEIN SALIVARY GLANDS MARRED"/>
    <property type="match status" value="1"/>
</dbReference>
<evidence type="ECO:0000313" key="2">
    <source>
        <dbReference type="Proteomes" id="UP000267029"/>
    </source>
</evidence>
<organism evidence="1 2">
    <name type="scientific">Mesocestoides corti</name>
    <name type="common">Flatworm</name>
    <dbReference type="NCBI Taxonomy" id="53468"/>
    <lineage>
        <taxon>Eukaryota</taxon>
        <taxon>Metazoa</taxon>
        <taxon>Spiralia</taxon>
        <taxon>Lophotrochozoa</taxon>
        <taxon>Platyhelminthes</taxon>
        <taxon>Cestoda</taxon>
        <taxon>Eucestoda</taxon>
        <taxon>Cyclophyllidea</taxon>
        <taxon>Mesocestoididae</taxon>
        <taxon>Mesocestoides</taxon>
    </lineage>
</organism>
<sequence>MSGLKGNAKQRTIFNAKQITIKAQKNIACSFPNQTKRLFLNEITSRLVDNIHQLIWHYTQSKERADYIVKQFLKINIKLFIVAANGCLKKQQEEDMNECREVVKEAALCFIRHVRGPANLQKMSNLTKIQAAIKTAGALAQYVSEEHLTRKTVDKLTDVVSFFTTEEFLAAILSNQPPYSTLATEIAEDLQDSIDRGIL</sequence>
<keyword evidence="2" id="KW-1185">Reference proteome</keyword>
<dbReference type="InterPro" id="IPR038355">
    <property type="entry name" value="TNFAIP8_sf"/>
</dbReference>
<dbReference type="Pfam" id="PF05527">
    <property type="entry name" value="TNFAIP8"/>
    <property type="match status" value="1"/>
</dbReference>
<reference evidence="3" key="2">
    <citation type="submission" date="2019-11" db="UniProtKB">
        <authorList>
            <consortium name="WormBaseParasite"/>
        </authorList>
    </citation>
    <scope>IDENTIFICATION</scope>
</reference>
<dbReference type="Proteomes" id="UP000267029">
    <property type="component" value="Unassembled WGS sequence"/>
</dbReference>